<accession>A0ABV3PTQ5</accession>
<keyword evidence="4" id="KW-1185">Reference proteome</keyword>
<dbReference type="InterPro" id="IPR001789">
    <property type="entry name" value="Sig_transdc_resp-reg_receiver"/>
</dbReference>
<dbReference type="RefSeq" id="WP_311939534.1">
    <property type="nucleotide sequence ID" value="NZ_JAVSCS010000024.1"/>
</dbReference>
<evidence type="ECO:0000313" key="4">
    <source>
        <dbReference type="Proteomes" id="UP001555786"/>
    </source>
</evidence>
<name>A0ABV3PTQ5_9HYPH</name>
<dbReference type="EMBL" id="JBFNQD010000011">
    <property type="protein sequence ID" value="MEW9309009.1"/>
    <property type="molecule type" value="Genomic_DNA"/>
</dbReference>
<protein>
    <submittedName>
        <fullName evidence="3">Response regulator</fullName>
    </submittedName>
</protein>
<feature type="domain" description="Response regulatory" evidence="2">
    <location>
        <begin position="16"/>
        <end position="127"/>
    </location>
</feature>
<dbReference type="PROSITE" id="PS50110">
    <property type="entry name" value="RESPONSE_REGULATORY"/>
    <property type="match status" value="1"/>
</dbReference>
<comment type="caution">
    <text evidence="3">The sequence shown here is derived from an EMBL/GenBank/DDBJ whole genome shotgun (WGS) entry which is preliminary data.</text>
</comment>
<reference evidence="3 4" key="1">
    <citation type="submission" date="2024-07" db="EMBL/GenBank/DDBJ databases">
        <title>Description of Labrys sedimenti sp. nov., isolated from a diclofenac-degrading enrichment culture.</title>
        <authorList>
            <person name="Tancsics A."/>
            <person name="Csepanyi A."/>
        </authorList>
    </citation>
    <scope>NUCLEOTIDE SEQUENCE [LARGE SCALE GENOMIC DNA]</scope>
    <source>
        <strain evidence="3 4">LMG 23578</strain>
    </source>
</reference>
<organism evidence="3 4">
    <name type="scientific">Labrys neptuniae</name>
    <dbReference type="NCBI Taxonomy" id="376174"/>
    <lineage>
        <taxon>Bacteria</taxon>
        <taxon>Pseudomonadati</taxon>
        <taxon>Pseudomonadota</taxon>
        <taxon>Alphaproteobacteria</taxon>
        <taxon>Hyphomicrobiales</taxon>
        <taxon>Xanthobacteraceae</taxon>
        <taxon>Labrys</taxon>
    </lineage>
</organism>
<feature type="modified residue" description="4-aspartylphosphate" evidence="1">
    <location>
        <position position="66"/>
    </location>
</feature>
<sequence length="129" mass="13701">MTRTEIPADAILQGQTILVADDEIIIALDIEDMLISAGARVAGPCLTLASALETASQQPITAAVLDISLGKDTSEPVVDLLAVRSIPIAFCTGKVLPETLRQKVPDAPVLVKPVLHQILLETLVRLTKE</sequence>
<evidence type="ECO:0000256" key="1">
    <source>
        <dbReference type="PROSITE-ProRule" id="PRU00169"/>
    </source>
</evidence>
<gene>
    <name evidence="3" type="ORF">ABXS05_25900</name>
</gene>
<dbReference type="Gene3D" id="3.40.50.2300">
    <property type="match status" value="1"/>
</dbReference>
<dbReference type="Proteomes" id="UP001555786">
    <property type="component" value="Unassembled WGS sequence"/>
</dbReference>
<evidence type="ECO:0000259" key="2">
    <source>
        <dbReference type="PROSITE" id="PS50110"/>
    </source>
</evidence>
<evidence type="ECO:0000313" key="3">
    <source>
        <dbReference type="EMBL" id="MEW9309009.1"/>
    </source>
</evidence>
<keyword evidence="1" id="KW-0597">Phosphoprotein</keyword>
<proteinExistence type="predicted"/>
<dbReference type="SUPFAM" id="SSF52172">
    <property type="entry name" value="CheY-like"/>
    <property type="match status" value="1"/>
</dbReference>
<dbReference type="InterPro" id="IPR011006">
    <property type="entry name" value="CheY-like_superfamily"/>
</dbReference>